<name>A0ABR7AGM4_9FIRM</name>
<dbReference type="InterPro" id="IPR050570">
    <property type="entry name" value="Cell_wall_metabolism_enzyme"/>
</dbReference>
<feature type="chain" id="PRO_5047210259" evidence="1">
    <location>
        <begin position="22"/>
        <end position="397"/>
    </location>
</feature>
<comment type="caution">
    <text evidence="3">The sequence shown here is derived from an EMBL/GenBank/DDBJ whole genome shotgun (WGS) entry which is preliminary data.</text>
</comment>
<sequence>MKRHLVRVLALAAAFLLTACAARLPSPEARRAPSTAESAVSAAPEALEPAPPLAVSLGDRAELVEAGAEAPVFPVSDPAELPLLPGGYAVTVTDAGGGTVFAGESGELGGFLPARNGGYAYEAAAGGTLYRFTVDCAFPVQLSLNAAARQGETVVLRTLYADGAELSAESDLGFSPRFFSAGDGSQIALLPVRYTTPAGVYGLTVTAGDEVLTREIVVEQREFEVQYLEMDAATAEETALSAAANAEWEEKVEPLKAVADPVQYWEGPFLQPVSGEITTQFGCIRYTNDDPTPSRHGGIDIAAKTGTDVLAANNGRVLFAERIQLTGNTVVIEHGYGLKSFYYHMDSLSVSAGDAVKKGDKIGEVGTTGYSTGPHLHFALAVNNVFVNPWTAFDPGI</sequence>
<feature type="signal peptide" evidence="1">
    <location>
        <begin position="1"/>
        <end position="21"/>
    </location>
</feature>
<dbReference type="Proteomes" id="UP000602181">
    <property type="component" value="Unassembled WGS sequence"/>
</dbReference>
<protein>
    <submittedName>
        <fullName evidence="3">M23 family metallopeptidase</fullName>
    </submittedName>
</protein>
<dbReference type="RefSeq" id="WP_158595694.1">
    <property type="nucleotide sequence ID" value="NZ_JACOIH010000026.1"/>
</dbReference>
<accession>A0ABR7AGM4</accession>
<evidence type="ECO:0000313" key="4">
    <source>
        <dbReference type="Proteomes" id="UP000602181"/>
    </source>
</evidence>
<organism evidence="3 4">
    <name type="scientific">Anaerotruncus massiliensis</name>
    <name type="common">ex Togo et al. 2019</name>
    <dbReference type="NCBI Taxonomy" id="1673720"/>
    <lineage>
        <taxon>Bacteria</taxon>
        <taxon>Bacillati</taxon>
        <taxon>Bacillota</taxon>
        <taxon>Clostridia</taxon>
        <taxon>Eubacteriales</taxon>
        <taxon>Oscillospiraceae</taxon>
        <taxon>Anaerotruncus</taxon>
    </lineage>
</organism>
<evidence type="ECO:0000313" key="3">
    <source>
        <dbReference type="EMBL" id="MBC3939603.1"/>
    </source>
</evidence>
<evidence type="ECO:0000259" key="2">
    <source>
        <dbReference type="Pfam" id="PF01551"/>
    </source>
</evidence>
<dbReference type="PANTHER" id="PTHR21666:SF270">
    <property type="entry name" value="MUREIN HYDROLASE ACTIVATOR ENVC"/>
    <property type="match status" value="1"/>
</dbReference>
<proteinExistence type="predicted"/>
<dbReference type="InterPro" id="IPR011055">
    <property type="entry name" value="Dup_hybrid_motif"/>
</dbReference>
<dbReference type="CDD" id="cd12797">
    <property type="entry name" value="M23_peptidase"/>
    <property type="match status" value="1"/>
</dbReference>
<dbReference type="EMBL" id="JACOIH010000026">
    <property type="protein sequence ID" value="MBC3939603.1"/>
    <property type="molecule type" value="Genomic_DNA"/>
</dbReference>
<gene>
    <name evidence="3" type="ORF">H8R05_11850</name>
</gene>
<evidence type="ECO:0000256" key="1">
    <source>
        <dbReference type="SAM" id="SignalP"/>
    </source>
</evidence>
<dbReference type="SUPFAM" id="SSF51261">
    <property type="entry name" value="Duplicated hybrid motif"/>
    <property type="match status" value="1"/>
</dbReference>
<dbReference type="Gene3D" id="2.70.70.10">
    <property type="entry name" value="Glucose Permease (Domain IIA)"/>
    <property type="match status" value="1"/>
</dbReference>
<feature type="domain" description="M23ase beta-sheet core" evidence="2">
    <location>
        <begin position="295"/>
        <end position="389"/>
    </location>
</feature>
<keyword evidence="4" id="KW-1185">Reference proteome</keyword>
<keyword evidence="1" id="KW-0732">Signal</keyword>
<dbReference type="PANTHER" id="PTHR21666">
    <property type="entry name" value="PEPTIDASE-RELATED"/>
    <property type="match status" value="1"/>
</dbReference>
<reference evidence="3 4" key="1">
    <citation type="submission" date="2020-08" db="EMBL/GenBank/DDBJ databases">
        <authorList>
            <person name="Liu C."/>
            <person name="Sun Q."/>
        </authorList>
    </citation>
    <scope>NUCLEOTIDE SEQUENCE [LARGE SCALE GENOMIC DNA]</scope>
    <source>
        <strain evidence="3 4">22A2-44</strain>
    </source>
</reference>
<dbReference type="PROSITE" id="PS51257">
    <property type="entry name" value="PROKAR_LIPOPROTEIN"/>
    <property type="match status" value="1"/>
</dbReference>
<dbReference type="InterPro" id="IPR016047">
    <property type="entry name" value="M23ase_b-sheet_dom"/>
</dbReference>
<dbReference type="Pfam" id="PF01551">
    <property type="entry name" value="Peptidase_M23"/>
    <property type="match status" value="1"/>
</dbReference>